<evidence type="ECO:0000256" key="6">
    <source>
        <dbReference type="SAM" id="Phobius"/>
    </source>
</evidence>
<keyword evidence="4 6" id="KW-0472">Membrane</keyword>
<evidence type="ECO:0000256" key="3">
    <source>
        <dbReference type="ARBA" id="ARBA00022989"/>
    </source>
</evidence>
<dbReference type="PANTHER" id="PTHR43310">
    <property type="entry name" value="SULFATE TRANSPORTER YBAR-RELATED"/>
    <property type="match status" value="1"/>
</dbReference>
<feature type="region of interest" description="Disordered" evidence="5">
    <location>
        <begin position="813"/>
        <end position="832"/>
    </location>
</feature>
<dbReference type="CDD" id="cd00038">
    <property type="entry name" value="CAP_ED"/>
    <property type="match status" value="1"/>
</dbReference>
<evidence type="ECO:0000256" key="4">
    <source>
        <dbReference type="ARBA" id="ARBA00023136"/>
    </source>
</evidence>
<evidence type="ECO:0000256" key="2">
    <source>
        <dbReference type="ARBA" id="ARBA00022692"/>
    </source>
</evidence>
<dbReference type="InParanoid" id="A0A2R5GBU2"/>
<accession>A0A2R5GBU2</accession>
<dbReference type="Gene3D" id="2.60.120.10">
    <property type="entry name" value="Jelly Rolls"/>
    <property type="match status" value="1"/>
</dbReference>
<feature type="transmembrane region" description="Helical" evidence="6">
    <location>
        <begin position="373"/>
        <end position="395"/>
    </location>
</feature>
<dbReference type="InterPro" id="IPR000595">
    <property type="entry name" value="cNMP-bd_dom"/>
</dbReference>
<feature type="transmembrane region" description="Helical" evidence="6">
    <location>
        <begin position="155"/>
        <end position="176"/>
    </location>
</feature>
<dbReference type="AlphaFoldDB" id="A0A2R5GBU2"/>
<protein>
    <recommendedName>
        <fullName evidence="7">Cyclic nucleotide-binding domain-containing protein</fullName>
    </recommendedName>
</protein>
<feature type="region of interest" description="Disordered" evidence="5">
    <location>
        <begin position="650"/>
        <end position="707"/>
    </location>
</feature>
<feature type="transmembrane region" description="Helical" evidence="6">
    <location>
        <begin position="310"/>
        <end position="329"/>
    </location>
</feature>
<feature type="transmembrane region" description="Helical" evidence="6">
    <location>
        <begin position="112"/>
        <end position="135"/>
    </location>
</feature>
<dbReference type="InterPro" id="IPR052706">
    <property type="entry name" value="Membrane-Transporter-like"/>
</dbReference>
<evidence type="ECO:0000256" key="5">
    <source>
        <dbReference type="SAM" id="MobiDB-lite"/>
    </source>
</evidence>
<evidence type="ECO:0000256" key="1">
    <source>
        <dbReference type="ARBA" id="ARBA00004141"/>
    </source>
</evidence>
<dbReference type="InterPro" id="IPR014710">
    <property type="entry name" value="RmlC-like_jellyroll"/>
</dbReference>
<dbReference type="InterPro" id="IPR018490">
    <property type="entry name" value="cNMP-bd_dom_sf"/>
</dbReference>
<feature type="transmembrane region" description="Helical" evidence="6">
    <location>
        <begin position="207"/>
        <end position="228"/>
    </location>
</feature>
<dbReference type="GO" id="GO:0016020">
    <property type="term" value="C:membrane"/>
    <property type="evidence" value="ECO:0007669"/>
    <property type="project" value="UniProtKB-SubCell"/>
</dbReference>
<keyword evidence="9" id="KW-1185">Reference proteome</keyword>
<dbReference type="Pfam" id="PF00916">
    <property type="entry name" value="Sulfate_transp"/>
    <property type="match status" value="1"/>
</dbReference>
<keyword evidence="2 6" id="KW-0812">Transmembrane</keyword>
<reference evidence="8 9" key="1">
    <citation type="submission" date="2017-12" db="EMBL/GenBank/DDBJ databases">
        <title>Sequencing, de novo assembly and annotation of complete genome of a new Thraustochytrid species, strain FCC1311.</title>
        <authorList>
            <person name="Sedici K."/>
            <person name="Godart F."/>
            <person name="Aiese Cigliano R."/>
            <person name="Sanseverino W."/>
            <person name="Barakat M."/>
            <person name="Ortet P."/>
            <person name="Marechal E."/>
            <person name="Cagnac O."/>
            <person name="Amato A."/>
        </authorList>
    </citation>
    <scope>NUCLEOTIDE SEQUENCE [LARGE SCALE GENOMIC DNA]</scope>
</reference>
<feature type="compositionally biased region" description="Polar residues" evidence="5">
    <location>
        <begin position="689"/>
        <end position="707"/>
    </location>
</feature>
<feature type="transmembrane region" description="Helical" evidence="6">
    <location>
        <begin position="446"/>
        <end position="466"/>
    </location>
</feature>
<dbReference type="CDD" id="cd07042">
    <property type="entry name" value="STAS_SulP_like_sulfate_transporter"/>
    <property type="match status" value="1"/>
</dbReference>
<feature type="transmembrane region" description="Helical" evidence="6">
    <location>
        <begin position="240"/>
        <end position="262"/>
    </location>
</feature>
<dbReference type="SUPFAM" id="SSF52091">
    <property type="entry name" value="SpoIIaa-like"/>
    <property type="match status" value="1"/>
</dbReference>
<sequence length="988" mass="107653">MSGNARAPLLDDHDSSYDADDHFEGPDMTQEDVDQSMPPVGARLSSGAAMFGGLSTSPVMSSLRRQPSGSFVANTPLSKSPFAHYLDSAKLRRKPGRGDDAKASAMAGAGRAVAFGCINGAVMIPTMVGFASIIYKDPFYTDEAHNYLPQAIKLVFLSSAIHQVCFVIFSTLPFAVGQVQDAGLIFLSSMAVTIVSNMGNVDNPKDVMTTTVVSLSLCTTVLGLLLIITGKLRLARLIQYLPLPVVGGYLAFIGLFCGLSGLRLTTGARVESVLQLGKLFTGHYMKLLSPCIAATAWLFYISKYAKQNKFALPLSLAAMPILFYVVVFISGHTLQDARDAGWVSHQVDVPPFYEVFSLFDFSRVHWGAAFPQVIPTFFAMFAVVAFGSSLDVAAIQFELGKPMDYDSELVTVGISNTISGMTGGYTGSYIFSQTIFTLRNGIQRRICGLIVAGVEISLFLLPVDLLSVLPRFFFGSVLLFVSVDLLLEWLVHSYFNIEVREYALVWLTFLAINVWGLELGMTLGVILSALLFVYSYSRSSRLEHVDKPVSHAVRSYHDRKILVRYRPRIVALRVLGYQFFGNVIGTILKVQTHVAIRKPVAQQSNAQQRAQQSAQARALDLAVAQQRAQRLQDSLGGNGDGQGLEAVAAGQVSPFSTHSTSSSKDGRHRLRGAAGAVGGNGDNARMKSRTYSDGGTDNGPRSSNLTVASMPGAFSSSKGEMHRLYTPAPNTEMAQNLPPLPEVDTRYVILDMTNASGVDATSARACFLTILQSLNNHDIQLVFAGLTPHMEDVLRTNGVLAPRVSYASSEAGSSFVDPFSASEQSEDDGESIQLDDSGDFAITFQTFDDAVQFCEDRILGAVVQKRQESRDDFFSNSRLKAARSKYFTQVRVAPGGALFQKGERPDRLFVIESGRVSRRDMDRMYSGGSIVGMDDFFLQQNYSYTAQVLGTDATVARTLERAQFDRMSREDPEMALALQDALIKAVIR</sequence>
<feature type="transmembrane region" description="Helical" evidence="6">
    <location>
        <begin position="503"/>
        <end position="536"/>
    </location>
</feature>
<feature type="region of interest" description="Disordered" evidence="5">
    <location>
        <begin position="1"/>
        <end position="36"/>
    </location>
</feature>
<feature type="compositionally biased region" description="Basic and acidic residues" evidence="5">
    <location>
        <begin position="9"/>
        <end position="25"/>
    </location>
</feature>
<feature type="domain" description="Cyclic nucleotide-binding" evidence="7">
    <location>
        <begin position="879"/>
        <end position="967"/>
    </location>
</feature>
<dbReference type="Gene3D" id="3.30.750.24">
    <property type="entry name" value="STAS domain"/>
    <property type="match status" value="1"/>
</dbReference>
<dbReference type="SUPFAM" id="SSF51206">
    <property type="entry name" value="cAMP-binding domain-like"/>
    <property type="match status" value="1"/>
</dbReference>
<name>A0A2R5GBU2_9STRA</name>
<feature type="transmembrane region" description="Helical" evidence="6">
    <location>
        <begin position="472"/>
        <end position="491"/>
    </location>
</feature>
<proteinExistence type="predicted"/>
<dbReference type="Proteomes" id="UP000241890">
    <property type="component" value="Unassembled WGS sequence"/>
</dbReference>
<dbReference type="InterPro" id="IPR011547">
    <property type="entry name" value="SLC26A/SulP_dom"/>
</dbReference>
<dbReference type="PANTHER" id="PTHR43310:SF2">
    <property type="entry name" value="SLC26A_SULP TRANSPORTER DOMAIN-CONTAINING PROTEIN"/>
    <property type="match status" value="1"/>
</dbReference>
<dbReference type="EMBL" id="BEYU01000013">
    <property type="protein sequence ID" value="GBG25591.1"/>
    <property type="molecule type" value="Genomic_DNA"/>
</dbReference>
<dbReference type="PROSITE" id="PS50042">
    <property type="entry name" value="CNMP_BINDING_3"/>
    <property type="match status" value="1"/>
</dbReference>
<comment type="caution">
    <text evidence="8">The sequence shown here is derived from an EMBL/GenBank/DDBJ whole genome shotgun (WGS) entry which is preliminary data.</text>
</comment>
<organism evidence="8 9">
    <name type="scientific">Hondaea fermentalgiana</name>
    <dbReference type="NCBI Taxonomy" id="2315210"/>
    <lineage>
        <taxon>Eukaryota</taxon>
        <taxon>Sar</taxon>
        <taxon>Stramenopiles</taxon>
        <taxon>Bigyra</taxon>
        <taxon>Labyrinthulomycetes</taxon>
        <taxon>Thraustochytrida</taxon>
        <taxon>Thraustochytriidae</taxon>
        <taxon>Hondaea</taxon>
    </lineage>
</organism>
<gene>
    <name evidence="8" type="ORF">FCC1311_018102</name>
</gene>
<dbReference type="OrthoDB" id="409725at2759"/>
<dbReference type="InterPro" id="IPR036513">
    <property type="entry name" value="STAS_dom_sf"/>
</dbReference>
<evidence type="ECO:0000313" key="8">
    <source>
        <dbReference type="EMBL" id="GBG25591.1"/>
    </source>
</evidence>
<comment type="subcellular location">
    <subcellularLocation>
        <location evidence="1">Membrane</location>
        <topology evidence="1">Multi-pass membrane protein</topology>
    </subcellularLocation>
</comment>
<dbReference type="Pfam" id="PF00027">
    <property type="entry name" value="cNMP_binding"/>
    <property type="match status" value="1"/>
</dbReference>
<feature type="transmembrane region" description="Helical" evidence="6">
    <location>
        <begin position="282"/>
        <end position="301"/>
    </location>
</feature>
<feature type="compositionally biased region" description="Low complexity" evidence="5">
    <location>
        <begin position="653"/>
        <end position="663"/>
    </location>
</feature>
<evidence type="ECO:0000259" key="7">
    <source>
        <dbReference type="PROSITE" id="PS50042"/>
    </source>
</evidence>
<evidence type="ECO:0000313" key="9">
    <source>
        <dbReference type="Proteomes" id="UP000241890"/>
    </source>
</evidence>
<keyword evidence="3 6" id="KW-1133">Transmembrane helix</keyword>